<reference evidence="2 5" key="1">
    <citation type="submission" date="2015-09" db="EMBL/GenBank/DDBJ databases">
        <authorList>
            <consortium name="Pathogen Informatics"/>
        </authorList>
    </citation>
    <scope>NUCLEOTIDE SEQUENCE [LARGE SCALE GENOMIC DNA]</scope>
    <source>
        <strain evidence="2 5">2789STDY5834847</strain>
    </source>
</reference>
<evidence type="ECO:0000313" key="3">
    <source>
        <dbReference type="EMBL" id="RGZ49314.1"/>
    </source>
</evidence>
<reference evidence="6 7" key="2">
    <citation type="submission" date="2018-08" db="EMBL/GenBank/DDBJ databases">
        <title>A genome reference for cultivated species of the human gut microbiota.</title>
        <authorList>
            <person name="Zou Y."/>
            <person name="Xue W."/>
            <person name="Luo G."/>
        </authorList>
    </citation>
    <scope>NUCLEOTIDE SEQUENCE [LARGE SCALE GENOMIC DNA]</scope>
    <source>
        <strain evidence="4 7">AM18-14LB</strain>
        <strain evidence="3 6">AM50-4</strain>
    </source>
</reference>
<evidence type="ECO:0000313" key="6">
    <source>
        <dbReference type="Proteomes" id="UP000283684"/>
    </source>
</evidence>
<dbReference type="AlphaFoldDB" id="A0A173WS85"/>
<dbReference type="Proteomes" id="UP000283766">
    <property type="component" value="Unassembled WGS sequence"/>
</dbReference>
<feature type="transmembrane region" description="Helical" evidence="1">
    <location>
        <begin position="12"/>
        <end position="31"/>
    </location>
</feature>
<evidence type="ECO:0000313" key="7">
    <source>
        <dbReference type="Proteomes" id="UP000283766"/>
    </source>
</evidence>
<evidence type="ECO:0000313" key="5">
    <source>
        <dbReference type="Proteomes" id="UP000095614"/>
    </source>
</evidence>
<evidence type="ECO:0000313" key="4">
    <source>
        <dbReference type="EMBL" id="RHH34540.1"/>
    </source>
</evidence>
<sequence length="84" mass="10222">MLLDVPCSNRKSFNVFIVFAKIIFSFLIYWFRKIKLLILCFEYKKYANFYEAWESAFNRQPMADEFNRVDFLPIGFRPAYKNNL</sequence>
<dbReference type="Proteomes" id="UP000095614">
    <property type="component" value="Unassembled WGS sequence"/>
</dbReference>
<accession>A0A173WS85</accession>
<proteinExistence type="predicted"/>
<gene>
    <name evidence="4" type="ORF">DW216_01055</name>
    <name evidence="3" type="ORF">DW988_09380</name>
    <name evidence="2" type="ORF">ERS852462_01082</name>
</gene>
<evidence type="ECO:0000313" key="2">
    <source>
        <dbReference type="EMBL" id="CUO65107.1"/>
    </source>
</evidence>
<dbReference type="Proteomes" id="UP000283684">
    <property type="component" value="Unassembled WGS sequence"/>
</dbReference>
<dbReference type="EMBL" id="CZAF01000003">
    <property type="protein sequence ID" value="CUO65107.1"/>
    <property type="molecule type" value="Genomic_DNA"/>
</dbReference>
<protein>
    <submittedName>
        <fullName evidence="3">Uncharacterized protein</fullName>
    </submittedName>
</protein>
<keyword evidence="1" id="KW-0812">Transmembrane</keyword>
<name>A0A173WS85_BACUN</name>
<keyword evidence="1" id="KW-0472">Membrane</keyword>
<keyword evidence="1" id="KW-1133">Transmembrane helix</keyword>
<dbReference type="EMBL" id="QSEE01000007">
    <property type="protein sequence ID" value="RGZ49314.1"/>
    <property type="molecule type" value="Genomic_DNA"/>
</dbReference>
<evidence type="ECO:0000256" key="1">
    <source>
        <dbReference type="SAM" id="Phobius"/>
    </source>
</evidence>
<organism evidence="3 6">
    <name type="scientific">Bacteroides uniformis</name>
    <dbReference type="NCBI Taxonomy" id="820"/>
    <lineage>
        <taxon>Bacteria</taxon>
        <taxon>Pseudomonadati</taxon>
        <taxon>Bacteroidota</taxon>
        <taxon>Bacteroidia</taxon>
        <taxon>Bacteroidales</taxon>
        <taxon>Bacteroidaceae</taxon>
        <taxon>Bacteroides</taxon>
    </lineage>
</organism>
<dbReference type="EMBL" id="QRJL01000001">
    <property type="protein sequence ID" value="RHH34540.1"/>
    <property type="molecule type" value="Genomic_DNA"/>
</dbReference>